<proteinExistence type="inferred from homology"/>
<dbReference type="InterPro" id="IPR029058">
    <property type="entry name" value="AB_hydrolase_fold"/>
</dbReference>
<dbReference type="PRINTS" id="PR00793">
    <property type="entry name" value="PROAMNOPTASE"/>
</dbReference>
<dbReference type="InterPro" id="IPR000073">
    <property type="entry name" value="AB_hydrolase_1"/>
</dbReference>
<dbReference type="InterPro" id="IPR002410">
    <property type="entry name" value="Peptidase_S33"/>
</dbReference>
<dbReference type="GO" id="GO:0004177">
    <property type="term" value="F:aminopeptidase activity"/>
    <property type="evidence" value="ECO:0007669"/>
    <property type="project" value="UniProtKB-EC"/>
</dbReference>
<evidence type="ECO:0000313" key="5">
    <source>
        <dbReference type="Proteomes" id="UP000294937"/>
    </source>
</evidence>
<dbReference type="AlphaFoldDB" id="A0A4R3L0H2"/>
<evidence type="ECO:0000259" key="3">
    <source>
        <dbReference type="Pfam" id="PF00561"/>
    </source>
</evidence>
<comment type="caution">
    <text evidence="4">The sequence shown here is derived from an EMBL/GenBank/DDBJ whole genome shotgun (WGS) entry which is preliminary data.</text>
</comment>
<dbReference type="EMBL" id="SMAG01000010">
    <property type="protein sequence ID" value="TCS92824.1"/>
    <property type="molecule type" value="Genomic_DNA"/>
</dbReference>
<name>A0A4R3L0H2_9BACL</name>
<feature type="domain" description="AB hydrolase-1" evidence="3">
    <location>
        <begin position="56"/>
        <end position="173"/>
    </location>
</feature>
<protein>
    <submittedName>
        <fullName evidence="4">Pimeloyl-ACP methyl ester carboxylesterase</fullName>
    </submittedName>
</protein>
<dbReference type="GO" id="GO:0006508">
    <property type="term" value="P:proteolysis"/>
    <property type="evidence" value="ECO:0007669"/>
    <property type="project" value="InterPro"/>
</dbReference>
<dbReference type="Pfam" id="PF00561">
    <property type="entry name" value="Abhydrolase_1"/>
    <property type="match status" value="1"/>
</dbReference>
<keyword evidence="5" id="KW-1185">Reference proteome</keyword>
<sequence>MCTEKGWDLSMFKSHTPLFLDDRKKELEGSIAIIEQVTIGGIKQTIMIRGRDRHQPILLFLHGGPGFGQIGFIRRYQEELENHFVIVHWDQRGAGKSNSYVSPATFTIDQFVSDTHELIQYLLNRFQQNKIYLVGHNWGSIIGILTASLYPELIHAYIGMSQLVEPQESEWVSYQLTLDHSVKTAHHRATKQLYLIGDPPYRRSEKRKILYHWLNSFGGVIRFRSFSHMILSGFISSEYTWLDWWKWKQGQSKSSKYLSLELKQVNLYKQVPKLEVPFFLMMGRYDVVNPVQIQEHYFHYIEAPIKEIIWYHNSAHFPHIEEPIPYMVQLLRIKENIHLAKRKGNLLFLSQNQAPVLPL</sequence>
<dbReference type="PANTHER" id="PTHR43329">
    <property type="entry name" value="EPOXIDE HYDROLASE"/>
    <property type="match status" value="1"/>
</dbReference>
<dbReference type="SUPFAM" id="SSF53474">
    <property type="entry name" value="alpha/beta-Hydrolases"/>
    <property type="match status" value="1"/>
</dbReference>
<evidence type="ECO:0000256" key="1">
    <source>
        <dbReference type="ARBA" id="ARBA00010088"/>
    </source>
</evidence>
<accession>A0A4R3L0H2</accession>
<gene>
    <name evidence="4" type="ORF">EDD58_11051</name>
</gene>
<dbReference type="Proteomes" id="UP000294937">
    <property type="component" value="Unassembled WGS sequence"/>
</dbReference>
<keyword evidence="2" id="KW-0378">Hydrolase</keyword>
<organism evidence="4 5">
    <name type="scientific">Hazenella coriacea</name>
    <dbReference type="NCBI Taxonomy" id="1179467"/>
    <lineage>
        <taxon>Bacteria</taxon>
        <taxon>Bacillati</taxon>
        <taxon>Bacillota</taxon>
        <taxon>Bacilli</taxon>
        <taxon>Bacillales</taxon>
        <taxon>Thermoactinomycetaceae</taxon>
        <taxon>Hazenella</taxon>
    </lineage>
</organism>
<comment type="similarity">
    <text evidence="1">Belongs to the peptidase S33 family.</text>
</comment>
<reference evidence="4 5" key="1">
    <citation type="submission" date="2019-03" db="EMBL/GenBank/DDBJ databases">
        <title>Genomic Encyclopedia of Type Strains, Phase IV (KMG-IV): sequencing the most valuable type-strain genomes for metagenomic binning, comparative biology and taxonomic classification.</title>
        <authorList>
            <person name="Goeker M."/>
        </authorList>
    </citation>
    <scope>NUCLEOTIDE SEQUENCE [LARGE SCALE GENOMIC DNA]</scope>
    <source>
        <strain evidence="4 5">DSM 45707</strain>
    </source>
</reference>
<evidence type="ECO:0000313" key="4">
    <source>
        <dbReference type="EMBL" id="TCS92824.1"/>
    </source>
</evidence>
<dbReference type="Gene3D" id="3.40.50.1820">
    <property type="entry name" value="alpha/beta hydrolase"/>
    <property type="match status" value="1"/>
</dbReference>
<evidence type="ECO:0000256" key="2">
    <source>
        <dbReference type="ARBA" id="ARBA00022801"/>
    </source>
</evidence>